<accession>A0A6J8DCG5</accession>
<comment type="similarity">
    <text evidence="2 10">Belongs to the sodium:neurotransmitter symporter (SNF) (TC 2.A.22) family.</text>
</comment>
<keyword evidence="7" id="KW-0325">Glycoprotein</keyword>
<dbReference type="AlphaFoldDB" id="A0A6J8DCG5"/>
<feature type="binding site" evidence="8">
    <location>
        <position position="79"/>
    </location>
    <ligand>
        <name>Na(+)</name>
        <dbReference type="ChEBI" id="CHEBI:29101"/>
        <label>1</label>
    </ligand>
</feature>
<feature type="transmembrane region" description="Helical" evidence="11">
    <location>
        <begin position="502"/>
        <end position="524"/>
    </location>
</feature>
<keyword evidence="13" id="KW-1185">Reference proteome</keyword>
<keyword evidence="5 11" id="KW-1133">Transmembrane helix</keyword>
<feature type="binding site" evidence="8">
    <location>
        <position position="345"/>
    </location>
    <ligand>
        <name>Na(+)</name>
        <dbReference type="ChEBI" id="CHEBI:29101"/>
        <label>1</label>
    </ligand>
</feature>
<reference evidence="12 13" key="1">
    <citation type="submission" date="2020-06" db="EMBL/GenBank/DDBJ databases">
        <authorList>
            <person name="Li R."/>
            <person name="Bekaert M."/>
        </authorList>
    </citation>
    <scope>NUCLEOTIDE SEQUENCE [LARGE SCALE GENOMIC DNA]</scope>
    <source>
        <strain evidence="13">wild</strain>
    </source>
</reference>
<dbReference type="PRINTS" id="PR00176">
    <property type="entry name" value="NANEUSMPORT"/>
</dbReference>
<dbReference type="PANTHER" id="PTHR11616">
    <property type="entry name" value="SODIUM/CHLORIDE DEPENDENT TRANSPORTER"/>
    <property type="match status" value="1"/>
</dbReference>
<evidence type="ECO:0000256" key="1">
    <source>
        <dbReference type="ARBA" id="ARBA00004141"/>
    </source>
</evidence>
<dbReference type="PROSITE" id="PS50267">
    <property type="entry name" value="NA_NEUROTRAN_SYMP_3"/>
    <property type="match status" value="1"/>
</dbReference>
<feature type="transmembrane region" description="Helical" evidence="11">
    <location>
        <begin position="430"/>
        <end position="454"/>
    </location>
</feature>
<keyword evidence="6 11" id="KW-0472">Membrane</keyword>
<feature type="binding site" evidence="8">
    <location>
        <position position="86"/>
    </location>
    <ligand>
        <name>Na(+)</name>
        <dbReference type="ChEBI" id="CHEBI:29101"/>
        <label>1</label>
    </ligand>
</feature>
<evidence type="ECO:0000256" key="3">
    <source>
        <dbReference type="ARBA" id="ARBA00022448"/>
    </source>
</evidence>
<dbReference type="PROSITE" id="PS00754">
    <property type="entry name" value="NA_NEUROTRAN_SYMP_2"/>
    <property type="match status" value="1"/>
</dbReference>
<evidence type="ECO:0000256" key="4">
    <source>
        <dbReference type="ARBA" id="ARBA00022692"/>
    </source>
</evidence>
<keyword evidence="9" id="KW-1015">Disulfide bond</keyword>
<dbReference type="PROSITE" id="PS00610">
    <property type="entry name" value="NA_NEUROTRAN_SYMP_1"/>
    <property type="match status" value="1"/>
</dbReference>
<feature type="disulfide bond" evidence="9">
    <location>
        <begin position="184"/>
        <end position="193"/>
    </location>
</feature>
<protein>
    <recommendedName>
        <fullName evidence="10">Transporter</fullName>
    </recommendedName>
</protein>
<feature type="binding site" evidence="8">
    <location>
        <position position="82"/>
    </location>
    <ligand>
        <name>Na(+)</name>
        <dbReference type="ChEBI" id="CHEBI:29101"/>
        <label>1</label>
    </ligand>
</feature>
<evidence type="ECO:0000313" key="12">
    <source>
        <dbReference type="EMBL" id="CAC5405341.1"/>
    </source>
</evidence>
<evidence type="ECO:0000256" key="10">
    <source>
        <dbReference type="RuleBase" id="RU003732"/>
    </source>
</evidence>
<dbReference type="SUPFAM" id="SSF161070">
    <property type="entry name" value="SNF-like"/>
    <property type="match status" value="1"/>
</dbReference>
<feature type="transmembrane region" description="Helical" evidence="11">
    <location>
        <begin position="262"/>
        <end position="283"/>
    </location>
</feature>
<name>A0A6J8DCG5_MYTCO</name>
<evidence type="ECO:0000256" key="2">
    <source>
        <dbReference type="ARBA" id="ARBA00006459"/>
    </source>
</evidence>
<dbReference type="GO" id="GO:0015179">
    <property type="term" value="F:L-amino acid transmembrane transporter activity"/>
    <property type="evidence" value="ECO:0007669"/>
    <property type="project" value="TreeGrafter"/>
</dbReference>
<evidence type="ECO:0000313" key="13">
    <source>
        <dbReference type="Proteomes" id="UP000507470"/>
    </source>
</evidence>
<feature type="transmembrane region" description="Helical" evidence="11">
    <location>
        <begin position="145"/>
        <end position="171"/>
    </location>
</feature>
<dbReference type="Pfam" id="PF00209">
    <property type="entry name" value="SNF"/>
    <property type="match status" value="1"/>
</dbReference>
<dbReference type="InterPro" id="IPR000175">
    <property type="entry name" value="Na/ntran_symport"/>
</dbReference>
<gene>
    <name evidence="12" type="ORF">MCOR_39046</name>
</gene>
<dbReference type="PANTHER" id="PTHR11616:SF321">
    <property type="entry name" value="SODIUM-DEPENDENT NUTRIENT AMINO ACID TRANSPORTER 1-RELATED"/>
    <property type="match status" value="1"/>
</dbReference>
<feature type="transmembrane region" description="Helical" evidence="11">
    <location>
        <begin position="295"/>
        <end position="323"/>
    </location>
</feature>
<feature type="transmembrane region" description="Helical" evidence="11">
    <location>
        <begin position="544"/>
        <end position="563"/>
    </location>
</feature>
<comment type="subcellular location">
    <subcellularLocation>
        <location evidence="1">Membrane</location>
        <topology evidence="1">Multi-pass membrane protein</topology>
    </subcellularLocation>
</comment>
<keyword evidence="8" id="KW-0479">Metal-binding</keyword>
<feature type="transmembrane region" description="Helical" evidence="11">
    <location>
        <begin position="338"/>
        <end position="359"/>
    </location>
</feature>
<evidence type="ECO:0000256" key="11">
    <source>
        <dbReference type="SAM" id="Phobius"/>
    </source>
</evidence>
<proteinExistence type="inferred from homology"/>
<feature type="transmembrane region" description="Helical" evidence="11">
    <location>
        <begin position="371"/>
        <end position="396"/>
    </location>
</feature>
<dbReference type="Proteomes" id="UP000507470">
    <property type="component" value="Unassembled WGS sequence"/>
</dbReference>
<dbReference type="GO" id="GO:0046872">
    <property type="term" value="F:metal ion binding"/>
    <property type="evidence" value="ECO:0007669"/>
    <property type="project" value="UniProtKB-KW"/>
</dbReference>
<keyword evidence="8" id="KW-0915">Sodium</keyword>
<keyword evidence="4 10" id="KW-0812">Transmembrane</keyword>
<dbReference type="OrthoDB" id="6581954at2759"/>
<evidence type="ECO:0000256" key="7">
    <source>
        <dbReference type="ARBA" id="ARBA00023180"/>
    </source>
</evidence>
<dbReference type="GO" id="GO:0005886">
    <property type="term" value="C:plasma membrane"/>
    <property type="evidence" value="ECO:0007669"/>
    <property type="project" value="TreeGrafter"/>
</dbReference>
<feature type="transmembrane region" description="Helical" evidence="11">
    <location>
        <begin position="583"/>
        <end position="608"/>
    </location>
</feature>
<sequence length="663" mass="75046">MRTFKPKIRSGKFTRYFYVRGPVDLNNRRRICTNKTSQVAGLNVSSQVLRNVIEKRSIMAETFRGNWSTWFEFLFSCIGEMVGLGNIWRFPYICFKNGGGAFLVPYLIFMMLLAMPLVFLEFTYAQYSNLGPGKVWLCCPLFKGIGYGMLTLVAISGIYYNVIVSWTLYYFGNSFSYKIPWGDCNNEWNTDNCYMRGQTVNDILFNTSLLNITTVQPNGSDQQYTANITIMNLSRQTSAEEFWERHVLDMTDGIENQGHLRWQLVLCLLAAWTALFFSVLKGIKTSGKVMYVASTIPYVFLLILLVRSLFLPGAFSGLAYFFIPRWNDLLKFSVWSDAAIQVFYSSGLGIGGIITLASYNKFHNNCYRDAMILPVLDTFTSLFAGCVVFSTLGYMAEASNVQIDDVVKQGPGIAFMVYPEALATLPLPQVWSVFFFLMLFTIGLNTMIVQVQVITTGIFDNFPNLMQRGKTLTRLFVCITGFVLGLMCVTQGGVYILQLIDWYAASVSLMFLLLLEVIVLAWIYSTERLYCDIAMMIGFMPNPIWKICWRITCPLIVASLWIINNVQHEPIKYGKKSYPSWAIGVGWIIAIVPLIMIPTGIVQSFLAAEGDFFQRLLSTLKPSPMWKPADTKGESDGNNIEMIKLNKLSDVNGAIQYGKIDKL</sequence>
<dbReference type="EMBL" id="CACVKT020007119">
    <property type="protein sequence ID" value="CAC5405341.1"/>
    <property type="molecule type" value="Genomic_DNA"/>
</dbReference>
<evidence type="ECO:0000256" key="5">
    <source>
        <dbReference type="ARBA" id="ARBA00022989"/>
    </source>
</evidence>
<feature type="transmembrane region" description="Helical" evidence="11">
    <location>
        <begin position="475"/>
        <end position="496"/>
    </location>
</feature>
<keyword evidence="10" id="KW-0769">Symport</keyword>
<dbReference type="InterPro" id="IPR037272">
    <property type="entry name" value="SNS_sf"/>
</dbReference>
<dbReference type="GO" id="GO:0005283">
    <property type="term" value="F:amino acid:sodium symporter activity"/>
    <property type="evidence" value="ECO:0007669"/>
    <property type="project" value="TreeGrafter"/>
</dbReference>
<feature type="transmembrane region" description="Helical" evidence="11">
    <location>
        <begin position="69"/>
        <end position="88"/>
    </location>
</feature>
<feature type="transmembrane region" description="Helical" evidence="11">
    <location>
        <begin position="100"/>
        <end position="124"/>
    </location>
</feature>
<organism evidence="12 13">
    <name type="scientific">Mytilus coruscus</name>
    <name type="common">Sea mussel</name>
    <dbReference type="NCBI Taxonomy" id="42192"/>
    <lineage>
        <taxon>Eukaryota</taxon>
        <taxon>Metazoa</taxon>
        <taxon>Spiralia</taxon>
        <taxon>Lophotrochozoa</taxon>
        <taxon>Mollusca</taxon>
        <taxon>Bivalvia</taxon>
        <taxon>Autobranchia</taxon>
        <taxon>Pteriomorphia</taxon>
        <taxon>Mytilida</taxon>
        <taxon>Mytiloidea</taxon>
        <taxon>Mytilidae</taxon>
        <taxon>Mytilinae</taxon>
        <taxon>Mytilus</taxon>
    </lineage>
</organism>
<evidence type="ECO:0000256" key="6">
    <source>
        <dbReference type="ARBA" id="ARBA00023136"/>
    </source>
</evidence>
<evidence type="ECO:0000256" key="9">
    <source>
        <dbReference type="PIRSR" id="PIRSR600175-2"/>
    </source>
</evidence>
<evidence type="ECO:0000256" key="8">
    <source>
        <dbReference type="PIRSR" id="PIRSR600175-1"/>
    </source>
</evidence>
<dbReference type="GO" id="GO:0089718">
    <property type="term" value="P:amino acid import across plasma membrane"/>
    <property type="evidence" value="ECO:0007669"/>
    <property type="project" value="TreeGrafter"/>
</dbReference>
<keyword evidence="3 10" id="KW-0813">Transport</keyword>